<protein>
    <submittedName>
        <fullName evidence="2">Uncharacterized protein</fullName>
    </submittedName>
</protein>
<sequence length="69" mass="7691">MASVSSPRDSLQRFVDARSLEQPLSKNPYFLTNPSLTSHPWTVHGSPQTIQPRCSPSTNPSYKLFARSS</sequence>
<accession>A0A2T3YSI6</accession>
<dbReference type="Proteomes" id="UP000240493">
    <property type="component" value="Unassembled WGS sequence"/>
</dbReference>
<evidence type="ECO:0000313" key="3">
    <source>
        <dbReference type="Proteomes" id="UP000240493"/>
    </source>
</evidence>
<dbReference type="AlphaFoldDB" id="A0A2T3YSI6"/>
<organism evidence="2 3">
    <name type="scientific">Trichoderma asperellum (strain ATCC 204424 / CBS 433.97 / NBRC 101777)</name>
    <dbReference type="NCBI Taxonomy" id="1042311"/>
    <lineage>
        <taxon>Eukaryota</taxon>
        <taxon>Fungi</taxon>
        <taxon>Dikarya</taxon>
        <taxon>Ascomycota</taxon>
        <taxon>Pezizomycotina</taxon>
        <taxon>Sordariomycetes</taxon>
        <taxon>Hypocreomycetidae</taxon>
        <taxon>Hypocreales</taxon>
        <taxon>Hypocreaceae</taxon>
        <taxon>Trichoderma</taxon>
    </lineage>
</organism>
<dbReference type="EMBL" id="KZ679274">
    <property type="protein sequence ID" value="PTB35530.1"/>
    <property type="molecule type" value="Genomic_DNA"/>
</dbReference>
<feature type="region of interest" description="Disordered" evidence="1">
    <location>
        <begin position="43"/>
        <end position="69"/>
    </location>
</feature>
<reference evidence="2 3" key="1">
    <citation type="submission" date="2016-07" db="EMBL/GenBank/DDBJ databases">
        <title>Multiple horizontal gene transfer events from other fungi enriched the ability of initially mycotrophic Trichoderma (Ascomycota) to feed on dead plant biomass.</title>
        <authorList>
            <consortium name="DOE Joint Genome Institute"/>
            <person name="Aerts A."/>
            <person name="Atanasova L."/>
            <person name="Chenthamara K."/>
            <person name="Zhang J."/>
            <person name="Grujic M."/>
            <person name="Henrissat B."/>
            <person name="Kuo A."/>
            <person name="Salamov A."/>
            <person name="Lipzen A."/>
            <person name="Labutti K."/>
            <person name="Barry K."/>
            <person name="Miao Y."/>
            <person name="Rahimi M.J."/>
            <person name="Shen Q."/>
            <person name="Grigoriev I.V."/>
            <person name="Kubicek C.P."/>
            <person name="Druzhinina I.S."/>
        </authorList>
    </citation>
    <scope>NUCLEOTIDE SEQUENCE [LARGE SCALE GENOMIC DNA]</scope>
    <source>
        <strain evidence="2 3">CBS 433.97</strain>
    </source>
</reference>
<proteinExistence type="predicted"/>
<evidence type="ECO:0000313" key="2">
    <source>
        <dbReference type="EMBL" id="PTB35530.1"/>
    </source>
</evidence>
<evidence type="ECO:0000256" key="1">
    <source>
        <dbReference type="SAM" id="MobiDB-lite"/>
    </source>
</evidence>
<gene>
    <name evidence="2" type="ORF">M441DRAFT_295491</name>
</gene>
<name>A0A2T3YSI6_TRIA4</name>
<keyword evidence="3" id="KW-1185">Reference proteome</keyword>